<evidence type="ECO:0000256" key="1">
    <source>
        <dbReference type="SAM" id="Phobius"/>
    </source>
</evidence>
<sequence>MTRAEFISRLRRGLAGLPVTQIADIVADHEAHFAEAQAAGRGEAETAAALGDPDRLARELRAENGLRQWEERKNPSNALAAVIALLGLGALDVMILLPVLMGVLGALLGIMVAVIAIFVSGGFVFAMGPLTGPPGGPITAFLAGLGLMALATCLGALLTLVTVGVFNAVVWYARLHYRLLKPAIEQA</sequence>
<feature type="transmembrane region" description="Helical" evidence="1">
    <location>
        <begin position="106"/>
        <end position="128"/>
    </location>
</feature>
<proteinExistence type="predicted"/>
<organism evidence="2 3">
    <name type="scientific">Caulobacter segnis</name>
    <dbReference type="NCBI Taxonomy" id="88688"/>
    <lineage>
        <taxon>Bacteria</taxon>
        <taxon>Pseudomonadati</taxon>
        <taxon>Pseudomonadota</taxon>
        <taxon>Alphaproteobacteria</taxon>
        <taxon>Caulobacterales</taxon>
        <taxon>Caulobacteraceae</taxon>
        <taxon>Caulobacter</taxon>
    </lineage>
</organism>
<feature type="transmembrane region" description="Helical" evidence="1">
    <location>
        <begin position="140"/>
        <end position="173"/>
    </location>
</feature>
<keyword evidence="3" id="KW-1185">Reference proteome</keyword>
<accession>A0ABY4ZUY0</accession>
<keyword evidence="1" id="KW-0472">Membrane</keyword>
<evidence type="ECO:0000313" key="3">
    <source>
        <dbReference type="Proteomes" id="UP001057520"/>
    </source>
</evidence>
<evidence type="ECO:0000313" key="2">
    <source>
        <dbReference type="EMBL" id="USQ96386.1"/>
    </source>
</evidence>
<name>A0ABY4ZUY0_9CAUL</name>
<reference evidence="2 3" key="1">
    <citation type="submission" date="2022-04" db="EMBL/GenBank/DDBJ databases">
        <title>Genome sequence of soybean root-associated Caulobacter segnis RL271.</title>
        <authorList>
            <person name="Longley R."/>
            <person name="Bonito G."/>
            <person name="Trigodet F."/>
            <person name="Crosson S."/>
            <person name="Fiebig A."/>
        </authorList>
    </citation>
    <scope>NUCLEOTIDE SEQUENCE [LARGE SCALE GENOMIC DNA]</scope>
    <source>
        <strain evidence="2 3">RL271</strain>
    </source>
</reference>
<dbReference type="Proteomes" id="UP001057520">
    <property type="component" value="Chromosome"/>
</dbReference>
<feature type="transmembrane region" description="Helical" evidence="1">
    <location>
        <begin position="78"/>
        <end position="100"/>
    </location>
</feature>
<protein>
    <submittedName>
        <fullName evidence="2">DUF1700 domain-containing protein</fullName>
    </submittedName>
</protein>
<dbReference type="EMBL" id="CP096040">
    <property type="protein sequence ID" value="USQ96386.1"/>
    <property type="molecule type" value="Genomic_DNA"/>
</dbReference>
<dbReference type="Pfam" id="PF22564">
    <property type="entry name" value="HAAS"/>
    <property type="match status" value="1"/>
</dbReference>
<gene>
    <name evidence="2" type="ORF">MZV50_01950</name>
</gene>
<keyword evidence="1" id="KW-0812">Transmembrane</keyword>
<keyword evidence="1" id="KW-1133">Transmembrane helix</keyword>